<evidence type="ECO:0000313" key="2">
    <source>
        <dbReference type="Proteomes" id="UP000886998"/>
    </source>
</evidence>
<dbReference type="InterPro" id="IPR001888">
    <property type="entry name" value="Transposase_1"/>
</dbReference>
<dbReference type="AlphaFoldDB" id="A0A8X7CQH9"/>
<dbReference type="InterPro" id="IPR052709">
    <property type="entry name" value="Transposase-MT_Hybrid"/>
</dbReference>
<reference evidence="1" key="1">
    <citation type="submission" date="2020-08" db="EMBL/GenBank/DDBJ databases">
        <title>Multicomponent nature underlies the extraordinary mechanical properties of spider dragline silk.</title>
        <authorList>
            <person name="Kono N."/>
            <person name="Nakamura H."/>
            <person name="Mori M."/>
            <person name="Yoshida Y."/>
            <person name="Ohtoshi R."/>
            <person name="Malay A.D."/>
            <person name="Moran D.A.P."/>
            <person name="Tomita M."/>
            <person name="Numata K."/>
            <person name="Arakawa K."/>
        </authorList>
    </citation>
    <scope>NUCLEOTIDE SEQUENCE</scope>
</reference>
<sequence>MQWKHASSPPPKKFRAVKSAHKVLLTVFFEVQDPLLVEFLEHRKSIYSDVYCEAFRRLRSSIKNKRPGLLTEGVVLLHNSARPHVSRVTQMELDKFKWETLDHPPYSPDMSPCDSHVFGPQKKHLKGKRFNSGDVLKDTVKHWVSSQPQEFWEQGILRLVHQWDRCAQAYGIYFE</sequence>
<accession>A0A8X7CQH9</accession>
<dbReference type="Proteomes" id="UP000886998">
    <property type="component" value="Unassembled WGS sequence"/>
</dbReference>
<comment type="caution">
    <text evidence="1">The sequence shown here is derived from an EMBL/GenBank/DDBJ whole genome shotgun (WGS) entry which is preliminary data.</text>
</comment>
<dbReference type="EMBL" id="BMAV01022357">
    <property type="protein sequence ID" value="GFY77193.1"/>
    <property type="molecule type" value="Genomic_DNA"/>
</dbReference>
<dbReference type="PANTHER" id="PTHR46060:SF1">
    <property type="entry name" value="MARINER MOS1 TRANSPOSASE-LIKE PROTEIN"/>
    <property type="match status" value="1"/>
</dbReference>
<dbReference type="GO" id="GO:0003676">
    <property type="term" value="F:nucleic acid binding"/>
    <property type="evidence" value="ECO:0007669"/>
    <property type="project" value="InterPro"/>
</dbReference>
<evidence type="ECO:0000313" key="1">
    <source>
        <dbReference type="EMBL" id="GFY77193.1"/>
    </source>
</evidence>
<dbReference type="OrthoDB" id="6434511at2759"/>
<dbReference type="InterPro" id="IPR036397">
    <property type="entry name" value="RNaseH_sf"/>
</dbReference>
<name>A0A8X7CQH9_9ARAC</name>
<gene>
    <name evidence="1" type="primary">marinerT_62</name>
    <name evidence="1" type="ORF">TNIN_463581</name>
</gene>
<proteinExistence type="predicted"/>
<keyword evidence="2" id="KW-1185">Reference proteome</keyword>
<dbReference type="Pfam" id="PF01359">
    <property type="entry name" value="Transposase_1"/>
    <property type="match status" value="1"/>
</dbReference>
<organism evidence="1 2">
    <name type="scientific">Trichonephila inaurata madagascariensis</name>
    <dbReference type="NCBI Taxonomy" id="2747483"/>
    <lineage>
        <taxon>Eukaryota</taxon>
        <taxon>Metazoa</taxon>
        <taxon>Ecdysozoa</taxon>
        <taxon>Arthropoda</taxon>
        <taxon>Chelicerata</taxon>
        <taxon>Arachnida</taxon>
        <taxon>Araneae</taxon>
        <taxon>Araneomorphae</taxon>
        <taxon>Entelegynae</taxon>
        <taxon>Araneoidea</taxon>
        <taxon>Nephilidae</taxon>
        <taxon>Trichonephila</taxon>
        <taxon>Trichonephila inaurata</taxon>
    </lineage>
</organism>
<protein>
    <submittedName>
        <fullName evidence="1">Mariner Mos1 transposase</fullName>
    </submittedName>
</protein>
<dbReference type="PANTHER" id="PTHR46060">
    <property type="entry name" value="MARINER MOS1 TRANSPOSASE-LIKE PROTEIN"/>
    <property type="match status" value="1"/>
</dbReference>
<dbReference type="Gene3D" id="3.30.420.10">
    <property type="entry name" value="Ribonuclease H-like superfamily/Ribonuclease H"/>
    <property type="match status" value="1"/>
</dbReference>